<protein>
    <submittedName>
        <fullName evidence="1">Uncharacterized protein</fullName>
    </submittedName>
</protein>
<evidence type="ECO:0000313" key="1">
    <source>
        <dbReference type="EMBL" id="QNQ11721.1"/>
    </source>
</evidence>
<dbReference type="KEGG" id="spap:H3Z74_11625"/>
<dbReference type="RefSeq" id="WP_187764026.1">
    <property type="nucleotide sequence ID" value="NZ_CP061038.1"/>
</dbReference>
<dbReference type="EMBL" id="CP061038">
    <property type="protein sequence ID" value="QNQ11721.1"/>
    <property type="molecule type" value="Genomic_DNA"/>
</dbReference>
<name>A0A7H0LPW8_9SPHN</name>
<dbReference type="Proteomes" id="UP000516148">
    <property type="component" value="Chromosome"/>
</dbReference>
<reference evidence="1 2" key="1">
    <citation type="submission" date="2020-09" db="EMBL/GenBank/DDBJ databases">
        <title>Sphingomonas sp., a new species isolated from pork steak.</title>
        <authorList>
            <person name="Heidler von Heilborn D."/>
        </authorList>
    </citation>
    <scope>NUCLEOTIDE SEQUENCE [LARGE SCALE GENOMIC DNA]</scope>
    <source>
        <strain evidence="2">S8-3T</strain>
    </source>
</reference>
<evidence type="ECO:0000313" key="2">
    <source>
        <dbReference type="Proteomes" id="UP000516148"/>
    </source>
</evidence>
<organism evidence="1 2">
    <name type="scientific">Sphingomonas alpina</name>
    <dbReference type="NCBI Taxonomy" id="653931"/>
    <lineage>
        <taxon>Bacteria</taxon>
        <taxon>Pseudomonadati</taxon>
        <taxon>Pseudomonadota</taxon>
        <taxon>Alphaproteobacteria</taxon>
        <taxon>Sphingomonadales</taxon>
        <taxon>Sphingomonadaceae</taxon>
        <taxon>Sphingomonas</taxon>
    </lineage>
</organism>
<proteinExistence type="predicted"/>
<sequence>MRERFELRRQSDSLVYVFERRAGAGASAIYERNDKLVEIVHDPRFGWSTWNREDGALSGRAWDIPSSEQPDFPPEGIWVSRKGAKSYVYELVYVATTGDRQ</sequence>
<gene>
    <name evidence="1" type="ORF">H3Z74_11625</name>
</gene>
<accession>A0A7H0LPW8</accession>
<keyword evidence="2" id="KW-1185">Reference proteome</keyword>
<dbReference type="AlphaFoldDB" id="A0A7H0LPW8"/>